<evidence type="ECO:0000313" key="2">
    <source>
        <dbReference type="EMBL" id="CAB1458282.1"/>
    </source>
</evidence>
<sequence>MTFSDTAATRSAPLAGTEGERPVSRRPGRAPCLGVDWMEWIRGALEDWGGRIPPARQPMSHQASQTSRQPTLAVSQFTICVVNLFLFLKSANAYLCWGGTSG</sequence>
<organism evidence="2 3">
    <name type="scientific">Pleuronectes platessa</name>
    <name type="common">European plaice</name>
    <dbReference type="NCBI Taxonomy" id="8262"/>
    <lineage>
        <taxon>Eukaryota</taxon>
        <taxon>Metazoa</taxon>
        <taxon>Chordata</taxon>
        <taxon>Craniata</taxon>
        <taxon>Vertebrata</taxon>
        <taxon>Euteleostomi</taxon>
        <taxon>Actinopterygii</taxon>
        <taxon>Neopterygii</taxon>
        <taxon>Teleostei</taxon>
        <taxon>Neoteleostei</taxon>
        <taxon>Acanthomorphata</taxon>
        <taxon>Carangaria</taxon>
        <taxon>Pleuronectiformes</taxon>
        <taxon>Pleuronectoidei</taxon>
        <taxon>Pleuronectidae</taxon>
        <taxon>Pleuronectes</taxon>
    </lineage>
</organism>
<accession>A0A9N7ZCQ8</accession>
<comment type="caution">
    <text evidence="2">The sequence shown here is derived from an EMBL/GenBank/DDBJ whole genome shotgun (WGS) entry which is preliminary data.</text>
</comment>
<dbReference type="AlphaFoldDB" id="A0A9N7ZCQ8"/>
<reference evidence="2" key="1">
    <citation type="submission" date="2020-03" db="EMBL/GenBank/DDBJ databases">
        <authorList>
            <person name="Weist P."/>
        </authorList>
    </citation>
    <scope>NUCLEOTIDE SEQUENCE</scope>
</reference>
<gene>
    <name evidence="2" type="ORF">PLEPLA_LOCUS46112</name>
</gene>
<evidence type="ECO:0000256" key="1">
    <source>
        <dbReference type="SAM" id="MobiDB-lite"/>
    </source>
</evidence>
<keyword evidence="3" id="KW-1185">Reference proteome</keyword>
<dbReference type="EMBL" id="CADEAL010004381">
    <property type="protein sequence ID" value="CAB1458282.1"/>
    <property type="molecule type" value="Genomic_DNA"/>
</dbReference>
<proteinExistence type="predicted"/>
<evidence type="ECO:0000313" key="3">
    <source>
        <dbReference type="Proteomes" id="UP001153269"/>
    </source>
</evidence>
<name>A0A9N7ZCQ8_PLEPL</name>
<feature type="region of interest" description="Disordered" evidence="1">
    <location>
        <begin position="1"/>
        <end position="30"/>
    </location>
</feature>
<dbReference type="Proteomes" id="UP001153269">
    <property type="component" value="Unassembled WGS sequence"/>
</dbReference>
<protein>
    <submittedName>
        <fullName evidence="2">Uncharacterized protein</fullName>
    </submittedName>
</protein>